<evidence type="ECO:0000256" key="2">
    <source>
        <dbReference type="SAM" id="MobiDB-lite"/>
    </source>
</evidence>
<evidence type="ECO:0008006" key="5">
    <source>
        <dbReference type="Google" id="ProtNLM"/>
    </source>
</evidence>
<dbReference type="EMBL" id="JAMSHJ010000007">
    <property type="protein sequence ID" value="KAI5388823.1"/>
    <property type="molecule type" value="Genomic_DNA"/>
</dbReference>
<evidence type="ECO:0000256" key="1">
    <source>
        <dbReference type="SAM" id="Coils"/>
    </source>
</evidence>
<sequence length="829" mass="93420">MKSGSREETRTTHEKHIEHELVGSVCICGAVTSDIIGKEKMGFVGAATTSLHSPLLYPFPFPSSSSSSSYSSRRHRNANPRSPVLCCSRHHHDPTCNKRTFLFMGVVVLPFLQFDAAPALEGIIPSPILVFISSRVRRQRLPSSRDPVRSRRLRSIRRQRMLSDDVPLPTLSLNVSLSDVVSSSSVSSPASANPEESEVKITEDKKQAETAPEMQKPSSSLVTLLNGIGIVSSGLLGALYALSQKEKSAAVATIETMNNKLKEKEEQIVLLKRNYELKLSNEQEEQAKLLGKAKEEQNALIDQLNSTKSTVTGLGKELKSEKSLIAELKLQIDRLETDLSNTDTAKKDLENNLKEKVESIEILQKRIDLLSEDLKDKEHAVWNLNSSLADKELELRNLNSTYDQTKNELSNALVHIQGLKDEILKSQEKLEGKDSLLIELNSRVDALTLENNNFRSEYDVLEKDYNDLKLTSEKKTVLDAKVLKEKEDELHLLTDKLELALNESSKNQVIIADLIQEREGLKESLQNESKIVNDLKYELEVTLENLENSRNDSSELEKQLNKSNNLRKELELQVSNLSAELTKVKESLQRKLDDANLEAEKLANELTSVKEHLRKAEAELQSTSHELTATLENRDTLQRELIEIYKKAEATSEDLKEEKKLVTSLNKDLQALKKQVLKDKESRKTIEMDLEEATKSLDEMNRNSVILSNELEGSKSLISSLENEKEVLAKYLTEQRNASKEAQENIEDAHNLITRLGKERESLESRGKKLEDELASAKGEILRLRSQISTSKSKAVINNEQRVQKDEGETQEATVSVRKNVRRRKTNPS</sequence>
<gene>
    <name evidence="3" type="ORF">KIW84_074473</name>
</gene>
<evidence type="ECO:0000313" key="3">
    <source>
        <dbReference type="EMBL" id="KAI5388823.1"/>
    </source>
</evidence>
<dbReference type="GO" id="GO:0000793">
    <property type="term" value="C:condensed chromosome"/>
    <property type="evidence" value="ECO:0007669"/>
    <property type="project" value="TreeGrafter"/>
</dbReference>
<keyword evidence="1" id="KW-0175">Coiled coil</keyword>
<feature type="compositionally biased region" description="Low complexity" evidence="2">
    <location>
        <begin position="183"/>
        <end position="194"/>
    </location>
</feature>
<protein>
    <recommendedName>
        <fullName evidence="5">MAR-binding filament-like protein 1-1</fullName>
    </recommendedName>
</protein>
<dbReference type="GO" id="GO:0000796">
    <property type="term" value="C:condensin complex"/>
    <property type="evidence" value="ECO:0007669"/>
    <property type="project" value="TreeGrafter"/>
</dbReference>
<feature type="region of interest" description="Disordered" evidence="2">
    <location>
        <begin position="793"/>
        <end position="829"/>
    </location>
</feature>
<comment type="caution">
    <text evidence="3">The sequence shown here is derived from an EMBL/GenBank/DDBJ whole genome shotgun (WGS) entry which is preliminary data.</text>
</comment>
<dbReference type="Proteomes" id="UP001058974">
    <property type="component" value="Chromosome 7"/>
</dbReference>
<dbReference type="Gene3D" id="1.10.287.1490">
    <property type="match status" value="1"/>
</dbReference>
<accession>A0A9D4ZZZ5</accession>
<name>A0A9D4ZZZ5_PEA</name>
<dbReference type="PANTHER" id="PTHR43941">
    <property type="entry name" value="STRUCTURAL MAINTENANCE OF CHROMOSOMES PROTEIN 2"/>
    <property type="match status" value="1"/>
</dbReference>
<keyword evidence="4" id="KW-1185">Reference proteome</keyword>
<dbReference type="PANTHER" id="PTHR43941:SF5">
    <property type="entry name" value="ELKS_RAB6-INTERACTING_CAST FAMILY PROTEIN"/>
    <property type="match status" value="1"/>
</dbReference>
<dbReference type="GO" id="GO:0003682">
    <property type="term" value="F:chromatin binding"/>
    <property type="evidence" value="ECO:0007669"/>
    <property type="project" value="TreeGrafter"/>
</dbReference>
<reference evidence="3 4" key="1">
    <citation type="journal article" date="2022" name="Nat. Genet.">
        <title>Improved pea reference genome and pan-genome highlight genomic features and evolutionary characteristics.</title>
        <authorList>
            <person name="Yang T."/>
            <person name="Liu R."/>
            <person name="Luo Y."/>
            <person name="Hu S."/>
            <person name="Wang D."/>
            <person name="Wang C."/>
            <person name="Pandey M.K."/>
            <person name="Ge S."/>
            <person name="Xu Q."/>
            <person name="Li N."/>
            <person name="Li G."/>
            <person name="Huang Y."/>
            <person name="Saxena R.K."/>
            <person name="Ji Y."/>
            <person name="Li M."/>
            <person name="Yan X."/>
            <person name="He Y."/>
            <person name="Liu Y."/>
            <person name="Wang X."/>
            <person name="Xiang C."/>
            <person name="Varshney R.K."/>
            <person name="Ding H."/>
            <person name="Gao S."/>
            <person name="Zong X."/>
        </authorList>
    </citation>
    <scope>NUCLEOTIDE SEQUENCE [LARGE SCALE GENOMIC DNA]</scope>
    <source>
        <strain evidence="3 4">cv. Zhongwan 6</strain>
    </source>
</reference>
<evidence type="ECO:0000313" key="4">
    <source>
        <dbReference type="Proteomes" id="UP001058974"/>
    </source>
</evidence>
<feature type="coiled-coil region" evidence="1">
    <location>
        <begin position="247"/>
        <end position="787"/>
    </location>
</feature>
<feature type="region of interest" description="Disordered" evidence="2">
    <location>
        <begin position="183"/>
        <end position="216"/>
    </location>
</feature>
<feature type="compositionally biased region" description="Basic residues" evidence="2">
    <location>
        <begin position="819"/>
        <end position="829"/>
    </location>
</feature>
<proteinExistence type="predicted"/>
<dbReference type="GO" id="GO:0000785">
    <property type="term" value="C:chromatin"/>
    <property type="evidence" value="ECO:0007669"/>
    <property type="project" value="TreeGrafter"/>
</dbReference>
<dbReference type="Gramene" id="Psat07G0447300-T1">
    <property type="protein sequence ID" value="KAI5388823.1"/>
    <property type="gene ID" value="KIW84_074473"/>
</dbReference>
<organism evidence="3 4">
    <name type="scientific">Pisum sativum</name>
    <name type="common">Garden pea</name>
    <name type="synonym">Lathyrus oleraceus</name>
    <dbReference type="NCBI Taxonomy" id="3888"/>
    <lineage>
        <taxon>Eukaryota</taxon>
        <taxon>Viridiplantae</taxon>
        <taxon>Streptophyta</taxon>
        <taxon>Embryophyta</taxon>
        <taxon>Tracheophyta</taxon>
        <taxon>Spermatophyta</taxon>
        <taxon>Magnoliopsida</taxon>
        <taxon>eudicotyledons</taxon>
        <taxon>Gunneridae</taxon>
        <taxon>Pentapetalae</taxon>
        <taxon>rosids</taxon>
        <taxon>fabids</taxon>
        <taxon>Fabales</taxon>
        <taxon>Fabaceae</taxon>
        <taxon>Papilionoideae</taxon>
        <taxon>50 kb inversion clade</taxon>
        <taxon>NPAAA clade</taxon>
        <taxon>Hologalegina</taxon>
        <taxon>IRL clade</taxon>
        <taxon>Fabeae</taxon>
        <taxon>Lathyrus</taxon>
    </lineage>
</organism>
<dbReference type="AlphaFoldDB" id="A0A9D4ZZZ5"/>
<dbReference type="GO" id="GO:0007076">
    <property type="term" value="P:mitotic chromosome condensation"/>
    <property type="evidence" value="ECO:0007669"/>
    <property type="project" value="TreeGrafter"/>
</dbReference>
<feature type="compositionally biased region" description="Basic and acidic residues" evidence="2">
    <location>
        <begin position="197"/>
        <end position="208"/>
    </location>
</feature>